<dbReference type="InterPro" id="IPR036388">
    <property type="entry name" value="WH-like_DNA-bd_sf"/>
</dbReference>
<evidence type="ECO:0000256" key="3">
    <source>
        <dbReference type="ARBA" id="ARBA00023163"/>
    </source>
</evidence>
<evidence type="ECO:0000256" key="2">
    <source>
        <dbReference type="ARBA" id="ARBA00023125"/>
    </source>
</evidence>
<dbReference type="InterPro" id="IPR011711">
    <property type="entry name" value="GntR_C"/>
</dbReference>
<dbReference type="PROSITE" id="PS50949">
    <property type="entry name" value="HTH_GNTR"/>
    <property type="match status" value="1"/>
</dbReference>
<dbReference type="RefSeq" id="WP_262394460.1">
    <property type="nucleotide sequence ID" value="NZ_JACRTD010000002.1"/>
</dbReference>
<proteinExistence type="predicted"/>
<dbReference type="Gene3D" id="1.10.10.10">
    <property type="entry name" value="Winged helix-like DNA-binding domain superfamily/Winged helix DNA-binding domain"/>
    <property type="match status" value="1"/>
</dbReference>
<evidence type="ECO:0000313" key="6">
    <source>
        <dbReference type="Proteomes" id="UP000623678"/>
    </source>
</evidence>
<dbReference type="SMART" id="SM00345">
    <property type="entry name" value="HTH_GNTR"/>
    <property type="match status" value="1"/>
</dbReference>
<reference evidence="5" key="1">
    <citation type="submission" date="2020-08" db="EMBL/GenBank/DDBJ databases">
        <title>Genome public.</title>
        <authorList>
            <person name="Liu C."/>
            <person name="Sun Q."/>
        </authorList>
    </citation>
    <scope>NUCLEOTIDE SEQUENCE</scope>
    <source>
        <strain evidence="5">NSJ-64</strain>
    </source>
</reference>
<keyword evidence="3" id="KW-0804">Transcription</keyword>
<dbReference type="InterPro" id="IPR000524">
    <property type="entry name" value="Tscrpt_reg_HTH_GntR"/>
</dbReference>
<dbReference type="Proteomes" id="UP000623678">
    <property type="component" value="Unassembled WGS sequence"/>
</dbReference>
<comment type="caution">
    <text evidence="5">The sequence shown here is derived from an EMBL/GenBank/DDBJ whole genome shotgun (WGS) entry which is preliminary data.</text>
</comment>
<name>A0A926EL75_9FIRM</name>
<dbReference type="EMBL" id="JACRTD010000002">
    <property type="protein sequence ID" value="MBC8584636.1"/>
    <property type="molecule type" value="Genomic_DNA"/>
</dbReference>
<dbReference type="SUPFAM" id="SSF48008">
    <property type="entry name" value="GntR ligand-binding domain-like"/>
    <property type="match status" value="1"/>
</dbReference>
<feature type="domain" description="HTH gntR-type" evidence="4">
    <location>
        <begin position="4"/>
        <end position="71"/>
    </location>
</feature>
<gene>
    <name evidence="5" type="ORF">H8705_03490</name>
</gene>
<evidence type="ECO:0000256" key="1">
    <source>
        <dbReference type="ARBA" id="ARBA00023015"/>
    </source>
</evidence>
<accession>A0A926EL75</accession>
<dbReference type="CDD" id="cd07377">
    <property type="entry name" value="WHTH_GntR"/>
    <property type="match status" value="1"/>
</dbReference>
<organism evidence="5 6">
    <name type="scientific">Youxingia wuxianensis</name>
    <dbReference type="NCBI Taxonomy" id="2763678"/>
    <lineage>
        <taxon>Bacteria</taxon>
        <taxon>Bacillati</taxon>
        <taxon>Bacillota</taxon>
        <taxon>Clostridia</taxon>
        <taxon>Eubacteriales</taxon>
        <taxon>Oscillospiraceae</taxon>
        <taxon>Youxingia</taxon>
    </lineage>
</organism>
<dbReference type="Pfam" id="PF07729">
    <property type="entry name" value="FCD"/>
    <property type="match status" value="1"/>
</dbReference>
<sequence length="221" mass="25181">MKKEGLTRQAYKTIKKMIITNQLAPGQFVNEAQMQEHLGLGRTPVREAFLALSRDQLVTIHPRRGIEISPISPKKIHDLFEIRAIIEPDILYKTMEQLDPEWLISMRSAFLATTSDDSDILSTQEGIMNCVQLDDEFHQKLVTSLGNKYADSLMDSFFDYLMMIRIAVTSSAQRYKESNLEHVGIIDAILQGDRKGACEKLKEHIETSYTATIQNYVNSNL</sequence>
<dbReference type="Gene3D" id="1.20.120.530">
    <property type="entry name" value="GntR ligand-binding domain-like"/>
    <property type="match status" value="1"/>
</dbReference>
<protein>
    <submittedName>
        <fullName evidence="5">GntR family transcriptional regulator</fullName>
    </submittedName>
</protein>
<dbReference type="SMART" id="SM00895">
    <property type="entry name" value="FCD"/>
    <property type="match status" value="1"/>
</dbReference>
<dbReference type="InterPro" id="IPR008920">
    <property type="entry name" value="TF_FadR/GntR_C"/>
</dbReference>
<evidence type="ECO:0000259" key="4">
    <source>
        <dbReference type="PROSITE" id="PS50949"/>
    </source>
</evidence>
<dbReference type="PANTHER" id="PTHR43537:SF51">
    <property type="entry name" value="HTH-TYPE TRANSCRIPTIONAL REGULATOR LGOR-RELATED"/>
    <property type="match status" value="1"/>
</dbReference>
<keyword evidence="1" id="KW-0805">Transcription regulation</keyword>
<dbReference type="PANTHER" id="PTHR43537">
    <property type="entry name" value="TRANSCRIPTIONAL REGULATOR, GNTR FAMILY"/>
    <property type="match status" value="1"/>
</dbReference>
<dbReference type="SUPFAM" id="SSF46785">
    <property type="entry name" value="Winged helix' DNA-binding domain"/>
    <property type="match status" value="1"/>
</dbReference>
<dbReference type="AlphaFoldDB" id="A0A926EL75"/>
<keyword evidence="2" id="KW-0238">DNA-binding</keyword>
<keyword evidence="6" id="KW-1185">Reference proteome</keyword>
<evidence type="ECO:0000313" key="5">
    <source>
        <dbReference type="EMBL" id="MBC8584636.1"/>
    </source>
</evidence>
<dbReference type="GO" id="GO:0003700">
    <property type="term" value="F:DNA-binding transcription factor activity"/>
    <property type="evidence" value="ECO:0007669"/>
    <property type="project" value="InterPro"/>
</dbReference>
<dbReference type="GO" id="GO:0003677">
    <property type="term" value="F:DNA binding"/>
    <property type="evidence" value="ECO:0007669"/>
    <property type="project" value="UniProtKB-KW"/>
</dbReference>
<dbReference type="Pfam" id="PF00392">
    <property type="entry name" value="GntR"/>
    <property type="match status" value="1"/>
</dbReference>
<dbReference type="InterPro" id="IPR036390">
    <property type="entry name" value="WH_DNA-bd_sf"/>
</dbReference>